<dbReference type="EMBL" id="JNFQ01000002">
    <property type="protein sequence ID" value="KFG72654.1"/>
    <property type="molecule type" value="Genomic_DNA"/>
</dbReference>
<dbReference type="Proteomes" id="UP000029095">
    <property type="component" value="Unassembled WGS sequence"/>
</dbReference>
<sequence length="306" mass="34520">MRRKRRILLSVALLACLTAGCSSDTRSTADTGRQHQERAVSAHGPPVRDLTLSEEVEIDRAEQDLVTQCMRREGFRYWPLPVLSVPARKVGAYVVDDVVWARQYGYGRTFDTAAQKANRDHPNVTYVRALPKKQRVRYSRALDGTFTDTITIELPSGGSVRTPRGGCYAQVREQLYGDHATWFRAKKTVTSLTPLYVPRILQDERLTSAVAAWSRCMKAAGRPFQSPDAIRRERESLIRGMTESQALRSESALAVTEAECAQQTSLGKTARALEAEYREEVARDYTEEFTAYRQMRLSALARARNL</sequence>
<dbReference type="AlphaFoldDB" id="A0A086MUT6"/>
<feature type="region of interest" description="Disordered" evidence="1">
    <location>
        <begin position="24"/>
        <end position="44"/>
    </location>
</feature>
<keyword evidence="2" id="KW-0732">Signal</keyword>
<evidence type="ECO:0000313" key="4">
    <source>
        <dbReference type="Proteomes" id="UP000029095"/>
    </source>
</evidence>
<gene>
    <name evidence="3" type="ORF">FM21_17325</name>
</gene>
<dbReference type="HOGENOM" id="CLU_057125_0_0_11"/>
<evidence type="ECO:0000313" key="3">
    <source>
        <dbReference type="EMBL" id="KFG72654.1"/>
    </source>
</evidence>
<accession>A0A086MUT6</accession>
<comment type="caution">
    <text evidence="3">The sequence shown here is derived from an EMBL/GenBank/DDBJ whole genome shotgun (WGS) entry which is preliminary data.</text>
</comment>
<evidence type="ECO:0008006" key="5">
    <source>
        <dbReference type="Google" id="ProtNLM"/>
    </source>
</evidence>
<organism evidence="3 4">
    <name type="scientific">Streptomyces mutabilis</name>
    <dbReference type="NCBI Taxonomy" id="67332"/>
    <lineage>
        <taxon>Bacteria</taxon>
        <taxon>Bacillati</taxon>
        <taxon>Actinomycetota</taxon>
        <taxon>Actinomycetes</taxon>
        <taxon>Kitasatosporales</taxon>
        <taxon>Streptomycetaceae</taxon>
        <taxon>Streptomyces</taxon>
    </lineage>
</organism>
<feature type="signal peptide" evidence="2">
    <location>
        <begin position="1"/>
        <end position="23"/>
    </location>
</feature>
<dbReference type="STRING" id="1915400.FM21_17325"/>
<evidence type="ECO:0000256" key="1">
    <source>
        <dbReference type="SAM" id="MobiDB-lite"/>
    </source>
</evidence>
<reference evidence="3 4" key="1">
    <citation type="submission" date="2014-05" db="EMBL/GenBank/DDBJ databases">
        <title>Complete genome sequence of the Streptomyces mutabilis TRM45540.</title>
        <authorList>
            <person name="Luo X."/>
            <person name="Zhang L."/>
        </authorList>
    </citation>
    <scope>NUCLEOTIDE SEQUENCE [LARGE SCALE GENOMIC DNA]</scope>
    <source>
        <strain evidence="3 4">TRM45540</strain>
    </source>
</reference>
<feature type="chain" id="PRO_5038675772" description="Lipoprotein" evidence="2">
    <location>
        <begin position="24"/>
        <end position="306"/>
    </location>
</feature>
<name>A0A086MUT6_9ACTN</name>
<evidence type="ECO:0000256" key="2">
    <source>
        <dbReference type="SAM" id="SignalP"/>
    </source>
</evidence>
<protein>
    <recommendedName>
        <fullName evidence="5">Lipoprotein</fullName>
    </recommendedName>
</protein>
<dbReference type="PROSITE" id="PS51257">
    <property type="entry name" value="PROKAR_LIPOPROTEIN"/>
    <property type="match status" value="1"/>
</dbReference>
<keyword evidence="4" id="KW-1185">Reference proteome</keyword>
<proteinExistence type="predicted"/>